<keyword evidence="4" id="KW-1185">Reference proteome</keyword>
<evidence type="ECO:0000256" key="1">
    <source>
        <dbReference type="SAM" id="MobiDB-lite"/>
    </source>
</evidence>
<evidence type="ECO:0000256" key="2">
    <source>
        <dbReference type="SAM" id="Phobius"/>
    </source>
</evidence>
<keyword evidence="2" id="KW-0472">Membrane</keyword>
<reference evidence="3" key="2">
    <citation type="submission" date="2020-02" db="EMBL/GenBank/DDBJ databases">
        <authorList>
            <person name="Gilchrist C.L.M."/>
            <person name="Chooi Y.-H."/>
        </authorList>
    </citation>
    <scope>NUCLEOTIDE SEQUENCE</scope>
    <source>
        <strain evidence="3">MST-FP2251</strain>
    </source>
</reference>
<feature type="compositionally biased region" description="Low complexity" evidence="1">
    <location>
        <begin position="163"/>
        <end position="177"/>
    </location>
</feature>
<dbReference type="Proteomes" id="UP001194746">
    <property type="component" value="Unassembled WGS sequence"/>
</dbReference>
<comment type="caution">
    <text evidence="3">The sequence shown here is derived from an EMBL/GenBank/DDBJ whole genome shotgun (WGS) entry which is preliminary data.</text>
</comment>
<feature type="transmembrane region" description="Helical" evidence="2">
    <location>
        <begin position="40"/>
        <end position="63"/>
    </location>
</feature>
<feature type="compositionally biased region" description="Polar residues" evidence="1">
    <location>
        <begin position="25"/>
        <end position="34"/>
    </location>
</feature>
<sequence>MIIIRRHAEGHGHLISRYDDPYETGSDTPQPDTTASRNRIIIGVVVGGVAAIAITAAIFFVLLKKRKWDRIKRHEEQLLAMHASATYHKSSNGFSPADYSTMAAPPRPSSSSLMSYNPPPHQPRVSVESPPPSYQRLPAYDPLRYHRVSHLPSNVKPARGGHHTSSSSQGHGPSGSLAGLGLGSDGTSIPLASMGSQQIQRSRHSYQQDPRGPSPEGSMSVHSDDISAAPSGLATEHRPPRRPKPVLTRLVTSFV</sequence>
<evidence type="ECO:0000313" key="3">
    <source>
        <dbReference type="EMBL" id="KAF9888791.1"/>
    </source>
</evidence>
<feature type="region of interest" description="Disordered" evidence="1">
    <location>
        <begin position="15"/>
        <end position="34"/>
    </location>
</feature>
<feature type="compositionally biased region" description="Polar residues" evidence="1">
    <location>
        <begin position="194"/>
        <end position="208"/>
    </location>
</feature>
<keyword evidence="2" id="KW-1133">Transmembrane helix</keyword>
<feature type="region of interest" description="Disordered" evidence="1">
    <location>
        <begin position="98"/>
        <end position="138"/>
    </location>
</feature>
<dbReference type="EMBL" id="VCAU01000043">
    <property type="protein sequence ID" value="KAF9888791.1"/>
    <property type="molecule type" value="Genomic_DNA"/>
</dbReference>
<keyword evidence="2" id="KW-0812">Transmembrane</keyword>
<gene>
    <name evidence="3" type="ORF">FE257_008367</name>
</gene>
<dbReference type="AlphaFoldDB" id="A0AAD4GTM6"/>
<organism evidence="3 4">
    <name type="scientific">Aspergillus nanangensis</name>
    <dbReference type="NCBI Taxonomy" id="2582783"/>
    <lineage>
        <taxon>Eukaryota</taxon>
        <taxon>Fungi</taxon>
        <taxon>Dikarya</taxon>
        <taxon>Ascomycota</taxon>
        <taxon>Pezizomycotina</taxon>
        <taxon>Eurotiomycetes</taxon>
        <taxon>Eurotiomycetidae</taxon>
        <taxon>Eurotiales</taxon>
        <taxon>Aspergillaceae</taxon>
        <taxon>Aspergillus</taxon>
        <taxon>Aspergillus subgen. Circumdati</taxon>
    </lineage>
</organism>
<accession>A0AAD4GTM6</accession>
<proteinExistence type="predicted"/>
<evidence type="ECO:0000313" key="4">
    <source>
        <dbReference type="Proteomes" id="UP001194746"/>
    </source>
</evidence>
<name>A0AAD4GTM6_ASPNN</name>
<feature type="region of interest" description="Disordered" evidence="1">
    <location>
        <begin position="152"/>
        <end position="247"/>
    </location>
</feature>
<protein>
    <submittedName>
        <fullName evidence="3">Uncharacterized protein</fullName>
    </submittedName>
</protein>
<reference evidence="3" key="1">
    <citation type="journal article" date="2019" name="Beilstein J. Org. Chem.">
        <title>Nanangenines: drimane sesquiterpenoids as the dominant metabolite cohort of a novel Australian fungus, Aspergillus nanangensis.</title>
        <authorList>
            <person name="Lacey H.J."/>
            <person name="Gilchrist C.L.M."/>
            <person name="Crombie A."/>
            <person name="Kalaitzis J.A."/>
            <person name="Vuong D."/>
            <person name="Rutledge P.J."/>
            <person name="Turner P."/>
            <person name="Pitt J.I."/>
            <person name="Lacey E."/>
            <person name="Chooi Y.H."/>
            <person name="Piggott A.M."/>
        </authorList>
    </citation>
    <scope>NUCLEOTIDE SEQUENCE</scope>
    <source>
        <strain evidence="3">MST-FP2251</strain>
    </source>
</reference>